<dbReference type="PANTHER" id="PTHR43220">
    <property type="match status" value="1"/>
</dbReference>
<dbReference type="EMBL" id="JAAAIM010000049">
    <property type="protein sequence ID" value="KAG0296759.1"/>
    <property type="molecule type" value="Genomic_DNA"/>
</dbReference>
<feature type="region of interest" description="Disordered" evidence="6">
    <location>
        <begin position="1"/>
        <end position="31"/>
    </location>
</feature>
<keyword evidence="10" id="KW-1185">Reference proteome</keyword>
<gene>
    <name evidence="9" type="primary">TMEM41B</name>
    <name evidence="9" type="ORF">BGZ96_008619</name>
</gene>
<feature type="transmembrane region" description="Helical" evidence="7">
    <location>
        <begin position="217"/>
        <end position="245"/>
    </location>
</feature>
<dbReference type="Pfam" id="PF09335">
    <property type="entry name" value="VTT_dom"/>
    <property type="match status" value="1"/>
</dbReference>
<evidence type="ECO:0000259" key="8">
    <source>
        <dbReference type="Pfam" id="PF09335"/>
    </source>
</evidence>
<keyword evidence="2 7" id="KW-0812">Transmembrane</keyword>
<dbReference type="Proteomes" id="UP001194696">
    <property type="component" value="Unassembled WGS sequence"/>
</dbReference>
<keyword evidence="3 7" id="KW-1133">Transmembrane helix</keyword>
<evidence type="ECO:0000313" key="10">
    <source>
        <dbReference type="Proteomes" id="UP001194696"/>
    </source>
</evidence>
<dbReference type="PANTHER" id="PTHR43220:SF18">
    <property type="entry name" value="TRANSMEMBRANE PROTEIN 41B"/>
    <property type="match status" value="1"/>
</dbReference>
<organism evidence="9 10">
    <name type="scientific">Linnemannia gamsii</name>
    <dbReference type="NCBI Taxonomy" id="64522"/>
    <lineage>
        <taxon>Eukaryota</taxon>
        <taxon>Fungi</taxon>
        <taxon>Fungi incertae sedis</taxon>
        <taxon>Mucoromycota</taxon>
        <taxon>Mortierellomycotina</taxon>
        <taxon>Mortierellomycetes</taxon>
        <taxon>Mortierellales</taxon>
        <taxon>Mortierellaceae</taxon>
        <taxon>Linnemannia</taxon>
    </lineage>
</organism>
<keyword evidence="4 7" id="KW-0472">Membrane</keyword>
<feature type="transmembrane region" description="Helical" evidence="7">
    <location>
        <begin position="42"/>
        <end position="60"/>
    </location>
</feature>
<name>A0ABQ7KEB5_9FUNG</name>
<evidence type="ECO:0000256" key="3">
    <source>
        <dbReference type="ARBA" id="ARBA00022989"/>
    </source>
</evidence>
<feature type="transmembrane region" description="Helical" evidence="7">
    <location>
        <begin position="139"/>
        <end position="161"/>
    </location>
</feature>
<comment type="subcellular location">
    <subcellularLocation>
        <location evidence="1">Membrane</location>
        <topology evidence="1">Multi-pass membrane protein</topology>
    </subcellularLocation>
</comment>
<protein>
    <submittedName>
        <fullName evidence="9">Transmembrane protein 41B</fullName>
    </submittedName>
</protein>
<proteinExistence type="inferred from homology"/>
<comment type="similarity">
    <text evidence="5">Belongs to the TMEM41 family.</text>
</comment>
<sequence>MANDRTPLLGNGAGSSSNATSSTPNKDSKRERLLNMTPRQSFLLLLALIITTFTGVYFLVKCTLPKDIPEDRRDWLKFPRSAEDVQHLSQLLEGYLQQHYYQVLFVFMTLYISVQAFAIPGSVMLSVLGGALFKLWRGIFIVLFCASFGALCCYTISYYICHPIVEKYLKKRIQQLSVKIEAKRDELFFYFAFLRVTPFIPNWFMNVASPHLGISATIFYFGTLLGVLPNTLVTVQAGVTLAALASPDDFTLLTPQNIIMTVVICICLLIPIILHRNSEDPTADAPKAATDEDGLAQV</sequence>
<dbReference type="InterPro" id="IPR032816">
    <property type="entry name" value="VTT_dom"/>
</dbReference>
<dbReference type="InterPro" id="IPR045014">
    <property type="entry name" value="TM41A/B"/>
</dbReference>
<accession>A0ABQ7KEB5</accession>
<feature type="domain" description="VTT" evidence="8">
    <location>
        <begin position="119"/>
        <end position="238"/>
    </location>
</feature>
<feature type="compositionally biased region" description="Low complexity" evidence="6">
    <location>
        <begin position="7"/>
        <end position="25"/>
    </location>
</feature>
<evidence type="ECO:0000256" key="4">
    <source>
        <dbReference type="ARBA" id="ARBA00023136"/>
    </source>
</evidence>
<evidence type="ECO:0000256" key="1">
    <source>
        <dbReference type="ARBA" id="ARBA00004141"/>
    </source>
</evidence>
<reference evidence="9 10" key="1">
    <citation type="journal article" date="2020" name="Fungal Divers.">
        <title>Resolving the Mortierellaceae phylogeny through synthesis of multi-gene phylogenetics and phylogenomics.</title>
        <authorList>
            <person name="Vandepol N."/>
            <person name="Liber J."/>
            <person name="Desiro A."/>
            <person name="Na H."/>
            <person name="Kennedy M."/>
            <person name="Barry K."/>
            <person name="Grigoriev I.V."/>
            <person name="Miller A.N."/>
            <person name="O'Donnell K."/>
            <person name="Stajich J.E."/>
            <person name="Bonito G."/>
        </authorList>
    </citation>
    <scope>NUCLEOTIDE SEQUENCE [LARGE SCALE GENOMIC DNA]</scope>
    <source>
        <strain evidence="9 10">AD045</strain>
    </source>
</reference>
<evidence type="ECO:0000313" key="9">
    <source>
        <dbReference type="EMBL" id="KAG0296759.1"/>
    </source>
</evidence>
<evidence type="ECO:0000256" key="6">
    <source>
        <dbReference type="SAM" id="MobiDB-lite"/>
    </source>
</evidence>
<feature type="transmembrane region" description="Helical" evidence="7">
    <location>
        <begin position="257"/>
        <end position="274"/>
    </location>
</feature>
<feature type="transmembrane region" description="Helical" evidence="7">
    <location>
        <begin position="100"/>
        <end position="119"/>
    </location>
</feature>
<evidence type="ECO:0000256" key="2">
    <source>
        <dbReference type="ARBA" id="ARBA00022692"/>
    </source>
</evidence>
<comment type="caution">
    <text evidence="9">The sequence shown here is derived from an EMBL/GenBank/DDBJ whole genome shotgun (WGS) entry which is preliminary data.</text>
</comment>
<evidence type="ECO:0000256" key="5">
    <source>
        <dbReference type="ARBA" id="ARBA00025797"/>
    </source>
</evidence>
<evidence type="ECO:0000256" key="7">
    <source>
        <dbReference type="SAM" id="Phobius"/>
    </source>
</evidence>